<name>A0A392UCL4_9FABA</name>
<dbReference type="Proteomes" id="UP000265520">
    <property type="component" value="Unassembled WGS sequence"/>
</dbReference>
<protein>
    <submittedName>
        <fullName evidence="2">Uncharacterized protein</fullName>
    </submittedName>
</protein>
<dbReference type="AlphaFoldDB" id="A0A392UCL4"/>
<comment type="caution">
    <text evidence="2">The sequence shown here is derived from an EMBL/GenBank/DDBJ whole genome shotgun (WGS) entry which is preliminary data.</text>
</comment>
<evidence type="ECO:0000313" key="2">
    <source>
        <dbReference type="EMBL" id="MCI71261.1"/>
    </source>
</evidence>
<proteinExistence type="predicted"/>
<dbReference type="EMBL" id="LXQA010793052">
    <property type="protein sequence ID" value="MCI71261.1"/>
    <property type="molecule type" value="Genomic_DNA"/>
</dbReference>
<feature type="region of interest" description="Disordered" evidence="1">
    <location>
        <begin position="1"/>
        <end position="28"/>
    </location>
</feature>
<organism evidence="2 3">
    <name type="scientific">Trifolium medium</name>
    <dbReference type="NCBI Taxonomy" id="97028"/>
    <lineage>
        <taxon>Eukaryota</taxon>
        <taxon>Viridiplantae</taxon>
        <taxon>Streptophyta</taxon>
        <taxon>Embryophyta</taxon>
        <taxon>Tracheophyta</taxon>
        <taxon>Spermatophyta</taxon>
        <taxon>Magnoliopsida</taxon>
        <taxon>eudicotyledons</taxon>
        <taxon>Gunneridae</taxon>
        <taxon>Pentapetalae</taxon>
        <taxon>rosids</taxon>
        <taxon>fabids</taxon>
        <taxon>Fabales</taxon>
        <taxon>Fabaceae</taxon>
        <taxon>Papilionoideae</taxon>
        <taxon>50 kb inversion clade</taxon>
        <taxon>NPAAA clade</taxon>
        <taxon>Hologalegina</taxon>
        <taxon>IRL clade</taxon>
        <taxon>Trifolieae</taxon>
        <taxon>Trifolium</taxon>
    </lineage>
</organism>
<evidence type="ECO:0000256" key="1">
    <source>
        <dbReference type="SAM" id="MobiDB-lite"/>
    </source>
</evidence>
<accession>A0A392UCL4</accession>
<evidence type="ECO:0000313" key="3">
    <source>
        <dbReference type="Proteomes" id="UP000265520"/>
    </source>
</evidence>
<keyword evidence="3" id="KW-1185">Reference proteome</keyword>
<sequence>MEESRRLKQNLRQCGLKRPKQRSLQVPRDNDESLEMAINIVRHENNQMQIRINRYEASSEVNSR</sequence>
<feature type="non-terminal residue" evidence="2">
    <location>
        <position position="64"/>
    </location>
</feature>
<reference evidence="2 3" key="1">
    <citation type="journal article" date="2018" name="Front. Plant Sci.">
        <title>Red Clover (Trifolium pratense) and Zigzag Clover (T. medium) - A Picture of Genomic Similarities and Differences.</title>
        <authorList>
            <person name="Dluhosova J."/>
            <person name="Istvanek J."/>
            <person name="Nedelnik J."/>
            <person name="Repkova J."/>
        </authorList>
    </citation>
    <scope>NUCLEOTIDE SEQUENCE [LARGE SCALE GENOMIC DNA]</scope>
    <source>
        <strain evidence="3">cv. 10/8</strain>
        <tissue evidence="2">Leaf</tissue>
    </source>
</reference>